<dbReference type="Pfam" id="PF03098">
    <property type="entry name" value="An_peroxidase"/>
    <property type="match status" value="1"/>
</dbReference>
<keyword evidence="4" id="KW-0575">Peroxidase</keyword>
<proteinExistence type="predicted"/>
<comment type="caution">
    <text evidence="4">The sequence shown here is derived from an EMBL/GenBank/DDBJ whole genome shotgun (WGS) entry which is preliminary data.</text>
</comment>
<name>A0ABP3PP24_9PROT</name>
<dbReference type="CDD" id="cd09819">
    <property type="entry name" value="An_peroxidase_bacterial_1"/>
    <property type="match status" value="1"/>
</dbReference>
<keyword evidence="4" id="KW-0560">Oxidoreductase</keyword>
<evidence type="ECO:0000256" key="2">
    <source>
        <dbReference type="ARBA" id="ARBA00022525"/>
    </source>
</evidence>
<keyword evidence="5" id="KW-1185">Reference proteome</keyword>
<dbReference type="Gene3D" id="1.10.640.10">
    <property type="entry name" value="Haem peroxidase domain superfamily, animal type"/>
    <property type="match status" value="1"/>
</dbReference>
<dbReference type="Proteomes" id="UP001501588">
    <property type="component" value="Unassembled WGS sequence"/>
</dbReference>
<protein>
    <submittedName>
        <fullName evidence="4">Heme peroxidase family protein</fullName>
    </submittedName>
</protein>
<dbReference type="InterPro" id="IPR010255">
    <property type="entry name" value="Haem_peroxidase_sf"/>
</dbReference>
<dbReference type="EMBL" id="BAAAFZ010000004">
    <property type="protein sequence ID" value="GAA0567535.1"/>
    <property type="molecule type" value="Genomic_DNA"/>
</dbReference>
<dbReference type="PANTHER" id="PTHR11475:SF4">
    <property type="entry name" value="CHORION PEROXIDASE"/>
    <property type="match status" value="1"/>
</dbReference>
<evidence type="ECO:0000313" key="4">
    <source>
        <dbReference type="EMBL" id="GAA0567535.1"/>
    </source>
</evidence>
<keyword evidence="3" id="KW-0325">Glycoprotein</keyword>
<dbReference type="PRINTS" id="PR00457">
    <property type="entry name" value="ANPEROXIDASE"/>
</dbReference>
<reference evidence="5" key="1">
    <citation type="journal article" date="2019" name="Int. J. Syst. Evol. Microbiol.">
        <title>The Global Catalogue of Microorganisms (GCM) 10K type strain sequencing project: providing services to taxonomists for standard genome sequencing and annotation.</title>
        <authorList>
            <consortium name="The Broad Institute Genomics Platform"/>
            <consortium name="The Broad Institute Genome Sequencing Center for Infectious Disease"/>
            <person name="Wu L."/>
            <person name="Ma J."/>
        </authorList>
    </citation>
    <scope>NUCLEOTIDE SEQUENCE [LARGE SCALE GENOMIC DNA]</scope>
    <source>
        <strain evidence="5">JCM 9933</strain>
    </source>
</reference>
<organism evidence="4 5">
    <name type="scientific">Craurococcus roseus</name>
    <dbReference type="NCBI Taxonomy" id="77585"/>
    <lineage>
        <taxon>Bacteria</taxon>
        <taxon>Pseudomonadati</taxon>
        <taxon>Pseudomonadota</taxon>
        <taxon>Alphaproteobacteria</taxon>
        <taxon>Acetobacterales</taxon>
        <taxon>Acetobacteraceae</taxon>
        <taxon>Craurococcus</taxon>
    </lineage>
</organism>
<dbReference type="GO" id="GO:0004601">
    <property type="term" value="F:peroxidase activity"/>
    <property type="evidence" value="ECO:0007669"/>
    <property type="project" value="UniProtKB-KW"/>
</dbReference>
<evidence type="ECO:0000313" key="5">
    <source>
        <dbReference type="Proteomes" id="UP001501588"/>
    </source>
</evidence>
<dbReference type="PANTHER" id="PTHR11475">
    <property type="entry name" value="OXIDASE/PEROXIDASE"/>
    <property type="match status" value="1"/>
</dbReference>
<sequence>MLYLKHGGHVMDDAAKDAESVARKGDVFLAARALPKDEADKLRQMETPFDYLLPKLKADPASRLPGDPKAVVEALNKLGTAMVDNDPPAQADPKVEVNSTIPAVYTYWGQFLDHDLTANTDRDSATSDITKPDLVPVPPDDVTASLKNLRRPTLDLDSVYGDGPAILDQDSKDAGFYVGARFRIGRNADNPSEPPIQGIKIPPENDLDRDLPRIGPLLDAGVITEDVLPPALRDDPNKRTRAFIGDLRNDENLIVAQLHLAFLRFHNAVVDRIEANPRDFGLWPGKGRRFQAAVFQCARDVVRHVYQRITVQDYLRTVTFGGVVDKVLAAGPTYYRPLRGHELFMPLEYSVAAFRFGHTMVRGAYDHNRNFGRPAPGQAQPPLIPFAPFDLLFLFTGNGFLRDPNDPTKSIRNPFGGTPTLPFNWIIEWDRLTDKGDPDETHFARRIDTRLAPPLTTQGMVNEGTGGDIQDDAGKALRTLLRHLARRNLLRGYLLSIPTGQAVAAEMGVAPLSEEELRRGNTPEVDAALEEGGFLRHTPLWYYVLKEAEVRADGNALGELGSRIVCETVIGLLKHDRNSYLNGRSWWWTPADAVRLPNGDPIVTIRDFLRFAGVMA</sequence>
<gene>
    <name evidence="4" type="ORF">GCM10009416_01910</name>
</gene>
<accession>A0ABP3PP24</accession>
<dbReference type="PROSITE" id="PS50292">
    <property type="entry name" value="PEROXIDASE_3"/>
    <property type="match status" value="1"/>
</dbReference>
<keyword evidence="2" id="KW-0964">Secreted</keyword>
<dbReference type="InterPro" id="IPR019791">
    <property type="entry name" value="Haem_peroxidase_animal"/>
</dbReference>
<evidence type="ECO:0000256" key="1">
    <source>
        <dbReference type="ARBA" id="ARBA00004613"/>
    </source>
</evidence>
<dbReference type="RefSeq" id="WP_343893255.1">
    <property type="nucleotide sequence ID" value="NZ_BAAAFZ010000004.1"/>
</dbReference>
<evidence type="ECO:0000256" key="3">
    <source>
        <dbReference type="ARBA" id="ARBA00023180"/>
    </source>
</evidence>
<dbReference type="InterPro" id="IPR037120">
    <property type="entry name" value="Haem_peroxidase_sf_animal"/>
</dbReference>
<comment type="subcellular location">
    <subcellularLocation>
        <location evidence="1">Secreted</location>
    </subcellularLocation>
</comment>
<dbReference type="SUPFAM" id="SSF48113">
    <property type="entry name" value="Heme-dependent peroxidases"/>
    <property type="match status" value="1"/>
</dbReference>